<dbReference type="Pfam" id="PF00155">
    <property type="entry name" value="Aminotran_1_2"/>
    <property type="match status" value="1"/>
</dbReference>
<gene>
    <name evidence="2" type="ORF">PoMZ_01287</name>
</gene>
<accession>A0A4P7N5H9</accession>
<dbReference type="PANTHER" id="PTHR43510:SF1">
    <property type="entry name" value="AMINOTRANSFERASE FUNCTION, HYPOTHETICAL (EUROFUNG)"/>
    <property type="match status" value="1"/>
</dbReference>
<organism evidence="2 3">
    <name type="scientific">Pyricularia oryzae</name>
    <name type="common">Rice blast fungus</name>
    <name type="synonym">Magnaporthe oryzae</name>
    <dbReference type="NCBI Taxonomy" id="318829"/>
    <lineage>
        <taxon>Eukaryota</taxon>
        <taxon>Fungi</taxon>
        <taxon>Dikarya</taxon>
        <taxon>Ascomycota</taxon>
        <taxon>Pezizomycotina</taxon>
        <taxon>Sordariomycetes</taxon>
        <taxon>Sordariomycetidae</taxon>
        <taxon>Magnaporthales</taxon>
        <taxon>Pyriculariaceae</taxon>
        <taxon>Pyricularia</taxon>
    </lineage>
</organism>
<name>A0A4P7N5H9_PYROR</name>
<dbReference type="InterPro" id="IPR004839">
    <property type="entry name" value="Aminotransferase_I/II_large"/>
</dbReference>
<proteinExistence type="predicted"/>
<dbReference type="AlphaFoldDB" id="A0A4P7N5H9"/>
<evidence type="ECO:0000313" key="3">
    <source>
        <dbReference type="Proteomes" id="UP000294847"/>
    </source>
</evidence>
<reference evidence="2 3" key="1">
    <citation type="journal article" date="2019" name="Mol. Biol. Evol.">
        <title>Blast fungal genomes show frequent chromosomal changes, gene gains and losses, and effector gene turnover.</title>
        <authorList>
            <person name="Gomez Luciano L.B."/>
            <person name="Jason Tsai I."/>
            <person name="Chuma I."/>
            <person name="Tosa Y."/>
            <person name="Chen Y.H."/>
            <person name="Li J.Y."/>
            <person name="Li M.Y."/>
            <person name="Jade Lu M.Y."/>
            <person name="Nakayashiki H."/>
            <person name="Li W.H."/>
        </authorList>
    </citation>
    <scope>NUCLEOTIDE SEQUENCE [LARGE SCALE GENOMIC DNA]</scope>
    <source>
        <strain evidence="2">MZ5-1-6</strain>
    </source>
</reference>
<dbReference type="Gene3D" id="3.40.640.10">
    <property type="entry name" value="Type I PLP-dependent aspartate aminotransferase-like (Major domain)"/>
    <property type="match status" value="1"/>
</dbReference>
<evidence type="ECO:0000259" key="1">
    <source>
        <dbReference type="Pfam" id="PF00155"/>
    </source>
</evidence>
<protein>
    <recommendedName>
        <fullName evidence="1">Aminotransferase class I/classII large domain-containing protein</fullName>
    </recommendedName>
</protein>
<dbReference type="InterPro" id="IPR015422">
    <property type="entry name" value="PyrdxlP-dep_Trfase_small"/>
</dbReference>
<dbReference type="InterPro" id="IPR015424">
    <property type="entry name" value="PyrdxlP-dep_Trfase"/>
</dbReference>
<evidence type="ECO:0000313" key="2">
    <source>
        <dbReference type="EMBL" id="QBZ56381.1"/>
    </source>
</evidence>
<dbReference type="GO" id="GO:0030170">
    <property type="term" value="F:pyridoxal phosphate binding"/>
    <property type="evidence" value="ECO:0007669"/>
    <property type="project" value="InterPro"/>
</dbReference>
<dbReference type="Proteomes" id="UP000294847">
    <property type="component" value="Chromosome 2"/>
</dbReference>
<feature type="domain" description="Aminotransferase class I/classII large" evidence="1">
    <location>
        <begin position="57"/>
        <end position="391"/>
    </location>
</feature>
<dbReference type="PANTHER" id="PTHR43510">
    <property type="entry name" value="AMINOTRANSFERASE FUNCTION, HYPOTHETICAL (EUROFUNG)"/>
    <property type="match status" value="1"/>
</dbReference>
<dbReference type="CDD" id="cd00609">
    <property type="entry name" value="AAT_like"/>
    <property type="match status" value="1"/>
</dbReference>
<dbReference type="InterPro" id="IPR015421">
    <property type="entry name" value="PyrdxlP-dep_Trfase_major"/>
</dbReference>
<dbReference type="EMBL" id="CP034205">
    <property type="protein sequence ID" value="QBZ56381.1"/>
    <property type="molecule type" value="Genomic_DNA"/>
</dbReference>
<dbReference type="Gene3D" id="3.90.1150.10">
    <property type="entry name" value="Aspartate Aminotransferase, domain 1"/>
    <property type="match status" value="1"/>
</dbReference>
<dbReference type="SUPFAM" id="SSF53383">
    <property type="entry name" value="PLP-dependent transferases"/>
    <property type="match status" value="1"/>
</dbReference>
<sequence>MVRIEPFHVEQWMDKYETKQNVLNVSETCVSSQSIDDLLELSNGKSSICSVFSTSRKLTYGAILGSESLRSSVAGLYSTEAGTRLSPENVLITPGAIFANFLLYYTLIGPGDHIVCVYPTYQQLYSVPQSLGAEVSLWRLSKENSYVPNMEELTGLVKTNTKMIVVNNPNNPTGAPIPRGTLEEIVQFARRRNIIVFSDEVYRPLFHSLQKHVDQPPSILSMNYDKAIATGSMSKAWSLAGVRVGWVACRDRSIIETMATARDYTTISVSQLDDQLASFALSDPVRPALLDRNMKLAHRNLCLLEDFVKTHDKICSWVKPQAGTTAFIQLSKQGKPVDDEKFCIDAINTINVMLVPGSKCFGNGVDGDFKGYIRLGYACETDVLKEALKRLGGYIEQNLS</sequence>